<evidence type="ECO:0000256" key="1">
    <source>
        <dbReference type="SAM" id="MobiDB-lite"/>
    </source>
</evidence>
<protein>
    <submittedName>
        <fullName evidence="3">Uncharacterized protein</fullName>
    </submittedName>
</protein>
<accession>A0ABP0LWB8</accession>
<keyword evidence="2" id="KW-1133">Transmembrane helix</keyword>
<dbReference type="Proteomes" id="UP001642484">
    <property type="component" value="Unassembled WGS sequence"/>
</dbReference>
<comment type="caution">
    <text evidence="3">The sequence shown here is derived from an EMBL/GenBank/DDBJ whole genome shotgun (WGS) entry which is preliminary data.</text>
</comment>
<evidence type="ECO:0000256" key="2">
    <source>
        <dbReference type="SAM" id="Phobius"/>
    </source>
</evidence>
<name>A0ABP0LWB8_9DINO</name>
<feature type="region of interest" description="Disordered" evidence="1">
    <location>
        <begin position="186"/>
        <end position="223"/>
    </location>
</feature>
<keyword evidence="2" id="KW-0472">Membrane</keyword>
<organism evidence="3 4">
    <name type="scientific">Durusdinium trenchii</name>
    <dbReference type="NCBI Taxonomy" id="1381693"/>
    <lineage>
        <taxon>Eukaryota</taxon>
        <taxon>Sar</taxon>
        <taxon>Alveolata</taxon>
        <taxon>Dinophyceae</taxon>
        <taxon>Suessiales</taxon>
        <taxon>Symbiodiniaceae</taxon>
        <taxon>Durusdinium</taxon>
    </lineage>
</organism>
<evidence type="ECO:0000313" key="4">
    <source>
        <dbReference type="Proteomes" id="UP001642484"/>
    </source>
</evidence>
<keyword evidence="4" id="KW-1185">Reference proteome</keyword>
<dbReference type="EMBL" id="CAXAMN010014481">
    <property type="protein sequence ID" value="CAK9043531.1"/>
    <property type="molecule type" value="Genomic_DNA"/>
</dbReference>
<reference evidence="3 4" key="1">
    <citation type="submission" date="2024-02" db="EMBL/GenBank/DDBJ databases">
        <authorList>
            <person name="Chen Y."/>
            <person name="Shah S."/>
            <person name="Dougan E. K."/>
            <person name="Thang M."/>
            <person name="Chan C."/>
        </authorList>
    </citation>
    <scope>NUCLEOTIDE SEQUENCE [LARGE SCALE GENOMIC DNA]</scope>
</reference>
<feature type="non-terminal residue" evidence="3">
    <location>
        <position position="1"/>
    </location>
</feature>
<evidence type="ECO:0000313" key="3">
    <source>
        <dbReference type="EMBL" id="CAK9043531.1"/>
    </source>
</evidence>
<sequence length="253" mass="27891">QAVKENGVQVKHTETPRIAVNYIAVQDENATNTEVDELAQSDTMSLLMGVVGALAAVFLCAFIAGLCCAWKVVGWLRRKQHQELFRESELNQVASLPQDHNLPPEIFTWDNEGPLPPEACVAPSHGGPWESMVVFVHHPRSPTQDAPDLKGETFEVDPDEDEIDEVMEVSLGNLGHFNPDEMEATELEKPEDNLSGSTPDQPVGMQETSSNSSSTMPQEPRALHALVTATEETVSEEVEELEEINLDLHVARF</sequence>
<feature type="transmembrane region" description="Helical" evidence="2">
    <location>
        <begin position="46"/>
        <end position="70"/>
    </location>
</feature>
<proteinExistence type="predicted"/>
<keyword evidence="2" id="KW-0812">Transmembrane</keyword>
<feature type="compositionally biased region" description="Polar residues" evidence="1">
    <location>
        <begin position="194"/>
        <end position="217"/>
    </location>
</feature>
<gene>
    <name evidence="3" type="ORF">CCMP2556_LOCUS23031</name>
</gene>